<dbReference type="EMBL" id="QGKV02000832">
    <property type="protein sequence ID" value="KAF3548936.1"/>
    <property type="molecule type" value="Genomic_DNA"/>
</dbReference>
<evidence type="ECO:0008006" key="3">
    <source>
        <dbReference type="Google" id="ProtNLM"/>
    </source>
</evidence>
<dbReference type="Proteomes" id="UP000266723">
    <property type="component" value="Unassembled WGS sequence"/>
</dbReference>
<evidence type="ECO:0000313" key="2">
    <source>
        <dbReference type="Proteomes" id="UP000266723"/>
    </source>
</evidence>
<keyword evidence="2" id="KW-1185">Reference proteome</keyword>
<gene>
    <name evidence="1" type="ORF">DY000_02004381</name>
</gene>
<organism evidence="1 2">
    <name type="scientific">Brassica cretica</name>
    <name type="common">Mustard</name>
    <dbReference type="NCBI Taxonomy" id="69181"/>
    <lineage>
        <taxon>Eukaryota</taxon>
        <taxon>Viridiplantae</taxon>
        <taxon>Streptophyta</taxon>
        <taxon>Embryophyta</taxon>
        <taxon>Tracheophyta</taxon>
        <taxon>Spermatophyta</taxon>
        <taxon>Magnoliopsida</taxon>
        <taxon>eudicotyledons</taxon>
        <taxon>Gunneridae</taxon>
        <taxon>Pentapetalae</taxon>
        <taxon>rosids</taxon>
        <taxon>malvids</taxon>
        <taxon>Brassicales</taxon>
        <taxon>Brassicaceae</taxon>
        <taxon>Brassiceae</taxon>
        <taxon>Brassica</taxon>
    </lineage>
</organism>
<name>A0ABQ7CB49_BRACR</name>
<protein>
    <recommendedName>
        <fullName evidence="3">F-box associated domain-containing protein</fullName>
    </recommendedName>
</protein>
<proteinExistence type="predicted"/>
<sequence>MPNYLRTGGSFSSLSVLWRSPTEMMFGDDLISSKFSSNFYLIDLVGFGSSLTFAYIEREGVDIPMEMQETDKKLLLYCVSRESCDIRSQEMTLVEPTNDSSNM</sequence>
<evidence type="ECO:0000313" key="1">
    <source>
        <dbReference type="EMBL" id="KAF3548936.1"/>
    </source>
</evidence>
<accession>A0ABQ7CB49</accession>
<reference evidence="1 2" key="1">
    <citation type="journal article" date="2020" name="BMC Genomics">
        <title>Intraspecific diversification of the crop wild relative Brassica cretica Lam. using demographic model selection.</title>
        <authorList>
            <person name="Kioukis A."/>
            <person name="Michalopoulou V.A."/>
            <person name="Briers L."/>
            <person name="Pirintsos S."/>
            <person name="Studholme D.J."/>
            <person name="Pavlidis P."/>
            <person name="Sarris P.F."/>
        </authorList>
    </citation>
    <scope>NUCLEOTIDE SEQUENCE [LARGE SCALE GENOMIC DNA]</scope>
    <source>
        <strain evidence="2">cv. PFS-1207/04</strain>
    </source>
</reference>
<comment type="caution">
    <text evidence="1">The sequence shown here is derived from an EMBL/GenBank/DDBJ whole genome shotgun (WGS) entry which is preliminary data.</text>
</comment>